<keyword evidence="2" id="KW-1185">Reference proteome</keyword>
<dbReference type="Proteomes" id="UP000281564">
    <property type="component" value="Unassembled WGS sequence"/>
</dbReference>
<organism evidence="1 2">
    <name type="scientific">Halonotius pteroides</name>
    <dbReference type="NCBI Taxonomy" id="268735"/>
    <lineage>
        <taxon>Archaea</taxon>
        <taxon>Methanobacteriati</taxon>
        <taxon>Methanobacteriota</taxon>
        <taxon>Stenosarchaea group</taxon>
        <taxon>Halobacteria</taxon>
        <taxon>Halobacteriales</taxon>
        <taxon>Haloferacaceae</taxon>
        <taxon>Halonotius</taxon>
    </lineage>
</organism>
<protein>
    <submittedName>
        <fullName evidence="1">Uncharacterized protein</fullName>
    </submittedName>
</protein>
<name>A0A3A6Q765_9EURY</name>
<comment type="caution">
    <text evidence="1">The sequence shown here is derived from an EMBL/GenBank/DDBJ whole genome shotgun (WGS) entry which is preliminary data.</text>
</comment>
<reference evidence="1 2" key="1">
    <citation type="submission" date="2018-06" db="EMBL/GenBank/DDBJ databases">
        <title>Halonotius sp. F13-13 a new haloarchaeeon isolated from a solar saltern from Isla Cristina, Huelva, Spain.</title>
        <authorList>
            <person name="Duran-Viseras A."/>
            <person name="Sanchez-Porro C."/>
            <person name="Ventosa A."/>
        </authorList>
    </citation>
    <scope>NUCLEOTIDE SEQUENCE [LARGE SCALE GENOMIC DNA]</scope>
    <source>
        <strain evidence="1 2">CECT 7525</strain>
    </source>
</reference>
<evidence type="ECO:0000313" key="1">
    <source>
        <dbReference type="EMBL" id="RJX49659.1"/>
    </source>
</evidence>
<dbReference type="AlphaFoldDB" id="A0A3A6Q765"/>
<sequence length="65" mass="7057">MPPIGCSLGFGRRSLIGFGCLVPTACHGGFDTDSSVQLSLIDHGDNSHTQYLVAEIDSTTVRYRW</sequence>
<dbReference type="EMBL" id="QMDW01000009">
    <property type="protein sequence ID" value="RJX49659.1"/>
    <property type="molecule type" value="Genomic_DNA"/>
</dbReference>
<evidence type="ECO:0000313" key="2">
    <source>
        <dbReference type="Proteomes" id="UP000281564"/>
    </source>
</evidence>
<proteinExistence type="predicted"/>
<accession>A0A3A6Q765</accession>
<gene>
    <name evidence="1" type="ORF">DP106_07920</name>
</gene>